<dbReference type="CDD" id="cd00130">
    <property type="entry name" value="PAS"/>
    <property type="match status" value="2"/>
</dbReference>
<dbReference type="InterPro" id="IPR004358">
    <property type="entry name" value="Sig_transdc_His_kin-like_C"/>
</dbReference>
<dbReference type="CDD" id="cd06225">
    <property type="entry name" value="HAMP"/>
    <property type="match status" value="1"/>
</dbReference>
<evidence type="ECO:0000313" key="16">
    <source>
        <dbReference type="EMBL" id="PNQ96386.1"/>
    </source>
</evidence>
<dbReference type="InterPro" id="IPR001789">
    <property type="entry name" value="Sig_transdc_resp-reg_receiver"/>
</dbReference>
<dbReference type="Gene3D" id="3.40.50.2300">
    <property type="match status" value="1"/>
</dbReference>
<evidence type="ECO:0000256" key="9">
    <source>
        <dbReference type="SAM" id="MobiDB-lite"/>
    </source>
</evidence>
<feature type="compositionally biased region" description="Polar residues" evidence="9">
    <location>
        <begin position="258"/>
        <end position="271"/>
    </location>
</feature>
<gene>
    <name evidence="16" type="ORF">C1S70_23860</name>
</gene>
<keyword evidence="6" id="KW-0418">Kinase</keyword>
<dbReference type="InterPro" id="IPR000700">
    <property type="entry name" value="PAS-assoc_C"/>
</dbReference>
<dbReference type="Pfam" id="PF00072">
    <property type="entry name" value="Response_reg"/>
    <property type="match status" value="1"/>
</dbReference>
<evidence type="ECO:0000256" key="3">
    <source>
        <dbReference type="ARBA" id="ARBA00012438"/>
    </source>
</evidence>
<dbReference type="SUPFAM" id="SSF55874">
    <property type="entry name" value="ATPase domain of HSP90 chaperone/DNA topoisomerase II/histidine kinase"/>
    <property type="match status" value="1"/>
</dbReference>
<dbReference type="InterPro" id="IPR035965">
    <property type="entry name" value="PAS-like_dom_sf"/>
</dbReference>
<dbReference type="GO" id="GO:0000155">
    <property type="term" value="F:phosphorelay sensor kinase activity"/>
    <property type="evidence" value="ECO:0007669"/>
    <property type="project" value="InterPro"/>
</dbReference>
<evidence type="ECO:0000259" key="11">
    <source>
        <dbReference type="PROSITE" id="PS50109"/>
    </source>
</evidence>
<dbReference type="EMBL" id="POWG01000031">
    <property type="protein sequence ID" value="PNQ96386.1"/>
    <property type="molecule type" value="Genomic_DNA"/>
</dbReference>
<dbReference type="Gene3D" id="6.10.340.10">
    <property type="match status" value="1"/>
</dbReference>
<dbReference type="InterPro" id="IPR003660">
    <property type="entry name" value="HAMP_dom"/>
</dbReference>
<dbReference type="InterPro" id="IPR000014">
    <property type="entry name" value="PAS"/>
</dbReference>
<dbReference type="SUPFAM" id="SSF158472">
    <property type="entry name" value="HAMP domain-like"/>
    <property type="match status" value="1"/>
</dbReference>
<dbReference type="SUPFAM" id="SSF55785">
    <property type="entry name" value="PYP-like sensor domain (PAS domain)"/>
    <property type="match status" value="3"/>
</dbReference>
<accession>A0A2K1FV33</accession>
<dbReference type="Proteomes" id="UP000236268">
    <property type="component" value="Unassembled WGS sequence"/>
</dbReference>
<dbReference type="Gene3D" id="1.10.287.130">
    <property type="match status" value="1"/>
</dbReference>
<feature type="region of interest" description="Disordered" evidence="9">
    <location>
        <begin position="250"/>
        <end position="272"/>
    </location>
</feature>
<feature type="modified residue" description="4-aspartylphosphate" evidence="7">
    <location>
        <position position="1098"/>
    </location>
</feature>
<dbReference type="Gene3D" id="3.30.450.20">
    <property type="entry name" value="PAS domain"/>
    <property type="match status" value="4"/>
</dbReference>
<dbReference type="AlphaFoldDB" id="A0A2K1FV33"/>
<sequence>MKRRSPTVASPPVPNAPAPGRQRVSVDGTVEHRARSRGTIFRKPPGMSLLHRLLLLVLVAMIPAAVIEVRNELALRAAREAEVGRDALHLASLFEAEQHRMIDGLRQVLSTLVKADPARAPGSPACQALMDDLRASYPGHLGIVIAGLDGVVRCSTDRAALGISIADRDYFRDALDSGRMTLGEHVFRRTDGRSAMPVALAFQDAEGRAAGVVTAMTDISWIADFLSKRPLSDNARITLVDRRDRVVAQVPPVPPLPNQTGSSQTGPSQTDGGVLSPSVIALLSRDAPGVAEVTGPDGRPRIVAYQPTGRSLDGIGVVVCLDKGEALGPIRGAMVQAMTGIAIVLLLTLLAVWWGASRFLRRPVAALVATAERWKGGDLTARSGVAKQSSELGTLARAFDGMAEELARQQQVREQANALAHKTAAVLGSITDGVFEVDRQWRITFINERARTLIAGGRDLIGQDLWDVFPEVAASAFGENYRRAMQDQTPVEFEEYCTAFESWFAVRAFPSPDGLAVFFQDTTARKWGEAALVSANREKNALLAQLNSLLQNAPVGFAFFDRERRYIRINEQLADANGILAEAHMGRTLADLLPVVGASVEPLIDRVFDTGEPIPYREVMGETPREPGVTRHWLIALFPVHEGIEVAAVGAVVMEVTDLRRAETARRQSDERFRSVFELAAVGIERVGLDGRILDVNAKICDIVGYPREELLRRTYRDITDPADLPAEEQLIERLLSGELASYALEKRYRRKDGGAVWVRVTSSLARITGTEPAYRITVAEDITERKAMEAELRSARDEAERANLAKSKFLAAASHDLRQPLQSLFFFAAALSAHVGSPAGTKILTHLEQGLDALKGLLDSLLDVSRLDAGVVTPVFEDFDIGEVLDPIRAAYAPVAAGKGIGWQVEVAAGRVRSDRTLLGRLLRNLVENAIRYTDSGLVRVQCRPDGRFLSIVIQDTGMGIPDDHLERIFEEFHQVGNPERDRNQGLGLGLAIVRRLSRLLDHPVEVRSAVGKGSAFRVLVPMGETVVAAAAGAGGAAPGMGQGRLAVLVDDDAIVLMGLQLILTEWGYAVLAAGSADQAMERLSAQTRVPDIVIADYRLREGRIGTEVILRVRERYGSGVPGVILTGETAPDCLLDATAHGLTVIHKPVTPRELAAAVDQQLKAVPA</sequence>
<dbReference type="CDD" id="cd00156">
    <property type="entry name" value="REC"/>
    <property type="match status" value="1"/>
</dbReference>
<dbReference type="PRINTS" id="PR00344">
    <property type="entry name" value="BCTRLSENSOR"/>
</dbReference>
<proteinExistence type="predicted"/>
<dbReference type="NCBIfam" id="TIGR00229">
    <property type="entry name" value="sensory_box"/>
    <property type="match status" value="1"/>
</dbReference>
<evidence type="ECO:0000256" key="4">
    <source>
        <dbReference type="ARBA" id="ARBA00022553"/>
    </source>
</evidence>
<dbReference type="EC" id="2.7.13.3" evidence="3"/>
<dbReference type="InterPro" id="IPR001610">
    <property type="entry name" value="PAC"/>
</dbReference>
<protein>
    <recommendedName>
        <fullName evidence="3">histidine kinase</fullName>
        <ecNumber evidence="3">2.7.13.3</ecNumber>
    </recommendedName>
</protein>
<feature type="domain" description="Response regulatory" evidence="12">
    <location>
        <begin position="1047"/>
        <end position="1164"/>
    </location>
</feature>
<dbReference type="PROSITE" id="PS50110">
    <property type="entry name" value="RESPONSE_REGULATORY"/>
    <property type="match status" value="1"/>
</dbReference>
<dbReference type="Pfam" id="PF08448">
    <property type="entry name" value="PAS_4"/>
    <property type="match status" value="2"/>
</dbReference>
<dbReference type="PROSITE" id="PS50112">
    <property type="entry name" value="PAS"/>
    <property type="match status" value="1"/>
</dbReference>
<evidence type="ECO:0000256" key="6">
    <source>
        <dbReference type="ARBA" id="ARBA00022777"/>
    </source>
</evidence>
<dbReference type="CDD" id="cd12914">
    <property type="entry name" value="PDC1_DGC_like"/>
    <property type="match status" value="1"/>
</dbReference>
<feature type="domain" description="PAS" evidence="13">
    <location>
        <begin position="669"/>
        <end position="739"/>
    </location>
</feature>
<dbReference type="InterPro" id="IPR003594">
    <property type="entry name" value="HATPase_dom"/>
</dbReference>
<feature type="domain" description="Histidine kinase" evidence="11">
    <location>
        <begin position="813"/>
        <end position="1026"/>
    </location>
</feature>
<evidence type="ECO:0000313" key="17">
    <source>
        <dbReference type="Proteomes" id="UP000236268"/>
    </source>
</evidence>
<dbReference type="PANTHER" id="PTHR43047:SF9">
    <property type="entry name" value="HISTIDINE KINASE"/>
    <property type="match status" value="1"/>
</dbReference>
<feature type="coiled-coil region" evidence="8">
    <location>
        <begin position="779"/>
        <end position="806"/>
    </location>
</feature>
<evidence type="ECO:0000256" key="5">
    <source>
        <dbReference type="ARBA" id="ARBA00022679"/>
    </source>
</evidence>
<dbReference type="PROSITE" id="PS50885">
    <property type="entry name" value="HAMP"/>
    <property type="match status" value="1"/>
</dbReference>
<dbReference type="PANTHER" id="PTHR43047">
    <property type="entry name" value="TWO-COMPONENT HISTIDINE PROTEIN KINASE"/>
    <property type="match status" value="1"/>
</dbReference>
<dbReference type="InterPro" id="IPR005467">
    <property type="entry name" value="His_kinase_dom"/>
</dbReference>
<dbReference type="InterPro" id="IPR011006">
    <property type="entry name" value="CheY-like_superfamily"/>
</dbReference>
<dbReference type="PROSITE" id="PS50109">
    <property type="entry name" value="HIS_KIN"/>
    <property type="match status" value="1"/>
</dbReference>
<dbReference type="Pfam" id="PF02518">
    <property type="entry name" value="HATPase_c"/>
    <property type="match status" value="1"/>
</dbReference>
<evidence type="ECO:0000256" key="8">
    <source>
        <dbReference type="SAM" id="Coils"/>
    </source>
</evidence>
<dbReference type="SMART" id="SM00091">
    <property type="entry name" value="PAS"/>
    <property type="match status" value="3"/>
</dbReference>
<keyword evidence="4 7" id="KW-0597">Phosphoprotein</keyword>
<dbReference type="InterPro" id="IPR036097">
    <property type="entry name" value="HisK_dim/P_sf"/>
</dbReference>
<keyword evidence="10" id="KW-0812">Transmembrane</keyword>
<evidence type="ECO:0000259" key="12">
    <source>
        <dbReference type="PROSITE" id="PS50110"/>
    </source>
</evidence>
<keyword evidence="8" id="KW-0175">Coiled coil</keyword>
<comment type="caution">
    <text evidence="16">The sequence shown here is derived from an EMBL/GenBank/DDBJ whole genome shotgun (WGS) entry which is preliminary data.</text>
</comment>
<organism evidence="16 17">
    <name type="scientific">Azospirillum argentinense</name>
    <dbReference type="NCBI Taxonomy" id="2970906"/>
    <lineage>
        <taxon>Bacteria</taxon>
        <taxon>Pseudomonadati</taxon>
        <taxon>Pseudomonadota</taxon>
        <taxon>Alphaproteobacteria</taxon>
        <taxon>Rhodospirillales</taxon>
        <taxon>Azospirillaceae</taxon>
        <taxon>Azospirillum</taxon>
    </lineage>
</organism>
<dbReference type="Gene3D" id="3.30.565.10">
    <property type="entry name" value="Histidine kinase-like ATPase, C-terminal domain"/>
    <property type="match status" value="1"/>
</dbReference>
<evidence type="ECO:0000259" key="15">
    <source>
        <dbReference type="PROSITE" id="PS50885"/>
    </source>
</evidence>
<feature type="domain" description="PAC" evidence="14">
    <location>
        <begin position="743"/>
        <end position="795"/>
    </location>
</feature>
<dbReference type="Pfam" id="PF00672">
    <property type="entry name" value="HAMP"/>
    <property type="match status" value="1"/>
</dbReference>
<keyword evidence="10" id="KW-1133">Transmembrane helix</keyword>
<evidence type="ECO:0000259" key="13">
    <source>
        <dbReference type="PROSITE" id="PS50112"/>
    </source>
</evidence>
<evidence type="ECO:0000259" key="14">
    <source>
        <dbReference type="PROSITE" id="PS50113"/>
    </source>
</evidence>
<dbReference type="SMART" id="SM00086">
    <property type="entry name" value="PAC"/>
    <property type="match status" value="1"/>
</dbReference>
<dbReference type="CDD" id="cd00082">
    <property type="entry name" value="HisKA"/>
    <property type="match status" value="1"/>
</dbReference>
<evidence type="ECO:0000256" key="10">
    <source>
        <dbReference type="SAM" id="Phobius"/>
    </source>
</evidence>
<evidence type="ECO:0000256" key="2">
    <source>
        <dbReference type="ARBA" id="ARBA00004370"/>
    </source>
</evidence>
<dbReference type="FunFam" id="3.30.565.10:FF:000049">
    <property type="entry name" value="Two-component sensor histidine kinase"/>
    <property type="match status" value="1"/>
</dbReference>
<comment type="subcellular location">
    <subcellularLocation>
        <location evidence="2">Membrane</location>
    </subcellularLocation>
</comment>
<feature type="domain" description="HAMP" evidence="15">
    <location>
        <begin position="358"/>
        <end position="411"/>
    </location>
</feature>
<keyword evidence="10" id="KW-0472">Membrane</keyword>
<dbReference type="Pfam" id="PF00512">
    <property type="entry name" value="HisKA"/>
    <property type="match status" value="1"/>
</dbReference>
<dbReference type="Pfam" id="PF13426">
    <property type="entry name" value="PAS_9"/>
    <property type="match status" value="1"/>
</dbReference>
<dbReference type="PROSITE" id="PS50113">
    <property type="entry name" value="PAC"/>
    <property type="match status" value="1"/>
</dbReference>
<dbReference type="SMART" id="SM00388">
    <property type="entry name" value="HisKA"/>
    <property type="match status" value="1"/>
</dbReference>
<dbReference type="SMART" id="SM00448">
    <property type="entry name" value="REC"/>
    <property type="match status" value="1"/>
</dbReference>
<dbReference type="GO" id="GO:0009927">
    <property type="term" value="F:histidine phosphotransfer kinase activity"/>
    <property type="evidence" value="ECO:0007669"/>
    <property type="project" value="TreeGrafter"/>
</dbReference>
<feature type="transmembrane region" description="Helical" evidence="10">
    <location>
        <begin position="49"/>
        <end position="69"/>
    </location>
</feature>
<keyword evidence="5" id="KW-0808">Transferase</keyword>
<dbReference type="InterPro" id="IPR036890">
    <property type="entry name" value="HATPase_C_sf"/>
</dbReference>
<dbReference type="SUPFAM" id="SSF47384">
    <property type="entry name" value="Homodimeric domain of signal transducing histidine kinase"/>
    <property type="match status" value="1"/>
</dbReference>
<evidence type="ECO:0000256" key="7">
    <source>
        <dbReference type="PROSITE-ProRule" id="PRU00169"/>
    </source>
</evidence>
<feature type="region of interest" description="Disordered" evidence="9">
    <location>
        <begin position="1"/>
        <end position="26"/>
    </location>
</feature>
<dbReference type="GO" id="GO:0005886">
    <property type="term" value="C:plasma membrane"/>
    <property type="evidence" value="ECO:0007669"/>
    <property type="project" value="TreeGrafter"/>
</dbReference>
<dbReference type="SMART" id="SM00304">
    <property type="entry name" value="HAMP"/>
    <property type="match status" value="1"/>
</dbReference>
<name>A0A2K1FV33_9PROT</name>
<comment type="catalytic activity">
    <reaction evidence="1">
        <text>ATP + protein L-histidine = ADP + protein N-phospho-L-histidine.</text>
        <dbReference type="EC" id="2.7.13.3"/>
    </reaction>
</comment>
<evidence type="ECO:0000256" key="1">
    <source>
        <dbReference type="ARBA" id="ARBA00000085"/>
    </source>
</evidence>
<dbReference type="InterPro" id="IPR003661">
    <property type="entry name" value="HisK_dim/P_dom"/>
</dbReference>
<dbReference type="InterPro" id="IPR013656">
    <property type="entry name" value="PAS_4"/>
</dbReference>
<dbReference type="SMART" id="SM00387">
    <property type="entry name" value="HATPase_c"/>
    <property type="match status" value="1"/>
</dbReference>
<reference evidence="16 17" key="1">
    <citation type="submission" date="2018-01" db="EMBL/GenBank/DDBJ databases">
        <title>Whole genome sequence of Azospirillum brasilense REC3 isolated from strawberry roots.</title>
        <authorList>
            <person name="Fontana C.A."/>
            <person name="Salazar S.M."/>
            <person name="Bassi D."/>
            <person name="Puglisi E."/>
            <person name="Lovaisa N.C."/>
            <person name="Toffoli L.M."/>
            <person name="Pedraza R."/>
            <person name="Cocconcelli P.S."/>
        </authorList>
    </citation>
    <scope>NUCLEOTIDE SEQUENCE [LARGE SCALE GENOMIC DNA]</scope>
    <source>
        <strain evidence="16 17">REC3</strain>
    </source>
</reference>
<dbReference type="SUPFAM" id="SSF52172">
    <property type="entry name" value="CheY-like"/>
    <property type="match status" value="1"/>
</dbReference>